<dbReference type="Gene3D" id="1.10.472.10">
    <property type="entry name" value="Cyclin-like"/>
    <property type="match status" value="2"/>
</dbReference>
<keyword evidence="8" id="KW-0804">Transcription</keyword>
<dbReference type="PANTHER" id="PTHR11618">
    <property type="entry name" value="TRANSCRIPTION INITIATION FACTOR IIB-RELATED"/>
    <property type="match status" value="1"/>
</dbReference>
<keyword evidence="4" id="KW-0863">Zinc-finger</keyword>
<reference evidence="12" key="1">
    <citation type="journal article" date="2020" name="Stud. Mycol.">
        <title>101 Dothideomycetes genomes: a test case for predicting lifestyles and emergence of pathogens.</title>
        <authorList>
            <person name="Haridas S."/>
            <person name="Albert R."/>
            <person name="Binder M."/>
            <person name="Bloem J."/>
            <person name="Labutti K."/>
            <person name="Salamov A."/>
            <person name="Andreopoulos B."/>
            <person name="Baker S."/>
            <person name="Barry K."/>
            <person name="Bills G."/>
            <person name="Bluhm B."/>
            <person name="Cannon C."/>
            <person name="Castanera R."/>
            <person name="Culley D."/>
            <person name="Daum C."/>
            <person name="Ezra D."/>
            <person name="Gonzalez J."/>
            <person name="Henrissat B."/>
            <person name="Kuo A."/>
            <person name="Liang C."/>
            <person name="Lipzen A."/>
            <person name="Lutzoni F."/>
            <person name="Magnuson J."/>
            <person name="Mondo S."/>
            <person name="Nolan M."/>
            <person name="Ohm R."/>
            <person name="Pangilinan J."/>
            <person name="Park H.-J."/>
            <person name="Ramirez L."/>
            <person name="Alfaro M."/>
            <person name="Sun H."/>
            <person name="Tritt A."/>
            <person name="Yoshinaga Y."/>
            <person name="Zwiers L.-H."/>
            <person name="Turgeon B."/>
            <person name="Goodwin S."/>
            <person name="Spatafora J."/>
            <person name="Crous P."/>
            <person name="Grigoriev I."/>
        </authorList>
    </citation>
    <scope>NUCLEOTIDE SEQUENCE</scope>
    <source>
        <strain evidence="12">CBS 123094</strain>
    </source>
</reference>
<evidence type="ECO:0000256" key="4">
    <source>
        <dbReference type="ARBA" id="ARBA00022771"/>
    </source>
</evidence>
<evidence type="ECO:0000313" key="13">
    <source>
        <dbReference type="Proteomes" id="UP000799779"/>
    </source>
</evidence>
<feature type="compositionally biased region" description="Acidic residues" evidence="10">
    <location>
        <begin position="734"/>
        <end position="748"/>
    </location>
</feature>
<dbReference type="GO" id="GO:0008270">
    <property type="term" value="F:zinc ion binding"/>
    <property type="evidence" value="ECO:0007669"/>
    <property type="project" value="UniProtKB-KW"/>
</dbReference>
<dbReference type="GO" id="GO:0070897">
    <property type="term" value="P:transcription preinitiation complex assembly"/>
    <property type="evidence" value="ECO:0007669"/>
    <property type="project" value="InterPro"/>
</dbReference>
<dbReference type="PANTHER" id="PTHR11618:SF4">
    <property type="entry name" value="TRANSCRIPTION FACTOR IIIB 90 KDA SUBUNIT"/>
    <property type="match status" value="1"/>
</dbReference>
<evidence type="ECO:0000256" key="2">
    <source>
        <dbReference type="ARBA" id="ARBA00010857"/>
    </source>
</evidence>
<gene>
    <name evidence="12" type="ORF">P154DRAFT_207085</name>
</gene>
<keyword evidence="5" id="KW-0862">Zinc</keyword>
<evidence type="ECO:0000313" key="12">
    <source>
        <dbReference type="EMBL" id="KAF2000031.1"/>
    </source>
</evidence>
<feature type="domain" description="Cyclin-like" evidence="11">
    <location>
        <begin position="236"/>
        <end position="320"/>
    </location>
</feature>
<dbReference type="FunFam" id="1.10.472.10:FF:000002">
    <property type="entry name" value="Transcription factor IIIB 90 kDa subunit"/>
    <property type="match status" value="1"/>
</dbReference>
<dbReference type="GO" id="GO:0001006">
    <property type="term" value="F:RNA polymerase III type 3 promoter sequence-specific DNA binding"/>
    <property type="evidence" value="ECO:0007669"/>
    <property type="project" value="TreeGrafter"/>
</dbReference>
<comment type="subcellular location">
    <subcellularLocation>
        <location evidence="1">Nucleus</location>
    </subcellularLocation>
</comment>
<dbReference type="GO" id="GO:0005634">
    <property type="term" value="C:nucleus"/>
    <property type="evidence" value="ECO:0007669"/>
    <property type="project" value="UniProtKB-SubCell"/>
</dbReference>
<sequence length="748" mass="83918">MLGAPRAARRPPRQRLDSIKAPPRPSAQRRLPDEASTQPARQVQTLKTKPDCCEKMSIVLDDDGKGTCENCGTLSSDGSDLRSDTQFVENSVGGATVQGGFVGKDQRFANTMGGTVRGLGGRESREQTEQRGRDEIRNICAALRIGNDQVKGTAEDAYKLALNDNFVQGRRVRNVAAVVIYYACRRNNYQIMLIDLAEQIRVNVWQLGDTYKQYLKAIMEDGNNLPGHQAEVYNHRLMEKYCQRLEFGDYHMKVAEDALRLLKRMDRDWMSQGRQPAGLFGACIILASRMHGFRRSVREVVYIVRVADSTVNQRLLEFKRTETSRLTVAQHQKYIEGTVLPVNIMPPSVYRREEKEERLSGDADSSEASALRRSTRKKRKTPDGAVPISEPRRDEDGFAVPDVPANCTSSGTSTKAINTNTTIDPDVLVDADGDAHMEYLAASIATAEPENDGDFIVPLPKKKRGRPPKVREPIVIREEELEVEADIKAEIERILDSRDYVQRFTSFETNDDHVDLVWARRRAKELAEQQRSLANARDGAVDEEDGEEIGDGAYESDEDVRTCILSEPEVRQKERVWLTDNEDWLRAQQQKILAKALEEAQGKPKKEKLKRNVSRMGDGSVLGDKPAANTKEAVEKMLKKRSTYSNAIDYDMLNRLFPDRRAGTSSASASGDASLAGSPPAPSTDGAKQRPAEAVVVEDDGEEDEEEEEEEQEEEEEEEDYGEEEEIPPHMLLSDDEDEGFGEIDDDF</sequence>
<feature type="region of interest" description="Disordered" evidence="10">
    <location>
        <begin position="1"/>
        <end position="43"/>
    </location>
</feature>
<keyword evidence="3" id="KW-0479">Metal-binding</keyword>
<evidence type="ECO:0000256" key="10">
    <source>
        <dbReference type="SAM" id="MobiDB-lite"/>
    </source>
</evidence>
<dbReference type="GO" id="GO:0017025">
    <property type="term" value="F:TBP-class protein binding"/>
    <property type="evidence" value="ECO:0007669"/>
    <property type="project" value="InterPro"/>
</dbReference>
<dbReference type="GO" id="GO:0000995">
    <property type="term" value="F:RNA polymerase III general transcription initiation factor activity"/>
    <property type="evidence" value="ECO:0007669"/>
    <property type="project" value="TreeGrafter"/>
</dbReference>
<dbReference type="InterPro" id="IPR013763">
    <property type="entry name" value="Cyclin-like_dom"/>
</dbReference>
<dbReference type="SUPFAM" id="SSF47954">
    <property type="entry name" value="Cyclin-like"/>
    <property type="match status" value="2"/>
</dbReference>
<dbReference type="AlphaFoldDB" id="A0A6A5WIQ8"/>
<dbReference type="GO" id="GO:0000126">
    <property type="term" value="C:transcription factor TFIIIB complex"/>
    <property type="evidence" value="ECO:0007669"/>
    <property type="project" value="TreeGrafter"/>
</dbReference>
<dbReference type="SMART" id="SM00385">
    <property type="entry name" value="CYCLIN"/>
    <property type="match status" value="2"/>
</dbReference>
<feature type="region of interest" description="Disordered" evidence="10">
    <location>
        <begin position="661"/>
        <end position="748"/>
    </location>
</feature>
<evidence type="ECO:0000256" key="7">
    <source>
        <dbReference type="ARBA" id="ARBA00023159"/>
    </source>
</evidence>
<dbReference type="InterPro" id="IPR000812">
    <property type="entry name" value="TFIIB"/>
</dbReference>
<keyword evidence="7" id="KW-0010">Activator</keyword>
<feature type="compositionally biased region" description="Acidic residues" evidence="10">
    <location>
        <begin position="541"/>
        <end position="553"/>
    </location>
</feature>
<evidence type="ECO:0000256" key="9">
    <source>
        <dbReference type="ARBA" id="ARBA00023242"/>
    </source>
</evidence>
<name>A0A6A5WIQ8_9PLEO</name>
<organism evidence="12 13">
    <name type="scientific">Amniculicola lignicola CBS 123094</name>
    <dbReference type="NCBI Taxonomy" id="1392246"/>
    <lineage>
        <taxon>Eukaryota</taxon>
        <taxon>Fungi</taxon>
        <taxon>Dikarya</taxon>
        <taxon>Ascomycota</taxon>
        <taxon>Pezizomycotina</taxon>
        <taxon>Dothideomycetes</taxon>
        <taxon>Pleosporomycetidae</taxon>
        <taxon>Pleosporales</taxon>
        <taxon>Amniculicolaceae</taxon>
        <taxon>Amniculicola</taxon>
    </lineage>
</organism>
<evidence type="ECO:0000256" key="8">
    <source>
        <dbReference type="ARBA" id="ARBA00023163"/>
    </source>
</evidence>
<keyword evidence="13" id="KW-1185">Reference proteome</keyword>
<accession>A0A6A5WIQ8</accession>
<evidence type="ECO:0000259" key="11">
    <source>
        <dbReference type="SMART" id="SM00385"/>
    </source>
</evidence>
<dbReference type="InterPro" id="IPR011665">
    <property type="entry name" value="BRF1_TBP-bd_dom"/>
</dbReference>
<dbReference type="Proteomes" id="UP000799779">
    <property type="component" value="Unassembled WGS sequence"/>
</dbReference>
<feature type="compositionally biased region" description="Basic and acidic residues" evidence="10">
    <location>
        <begin position="120"/>
        <end position="131"/>
    </location>
</feature>
<evidence type="ECO:0000256" key="3">
    <source>
        <dbReference type="ARBA" id="ARBA00022723"/>
    </source>
</evidence>
<feature type="compositionally biased region" description="Low complexity" evidence="10">
    <location>
        <begin position="663"/>
        <end position="678"/>
    </location>
</feature>
<dbReference type="CDD" id="cd20554">
    <property type="entry name" value="CYCLIN_TFIIIB90_rpt2"/>
    <property type="match status" value="1"/>
</dbReference>
<feature type="compositionally biased region" description="Acidic residues" evidence="10">
    <location>
        <begin position="696"/>
        <end position="726"/>
    </location>
</feature>
<feature type="domain" description="Cyclin-like" evidence="11">
    <location>
        <begin position="134"/>
        <end position="216"/>
    </location>
</feature>
<dbReference type="InterPro" id="IPR013150">
    <property type="entry name" value="TFIIB_cyclin"/>
</dbReference>
<feature type="region of interest" description="Disordered" evidence="10">
    <location>
        <begin position="353"/>
        <end position="412"/>
    </location>
</feature>
<evidence type="ECO:0000256" key="6">
    <source>
        <dbReference type="ARBA" id="ARBA00023015"/>
    </source>
</evidence>
<dbReference type="Pfam" id="PF07741">
    <property type="entry name" value="BRF1"/>
    <property type="match status" value="1"/>
</dbReference>
<protein>
    <recommendedName>
        <fullName evidence="11">Cyclin-like domain-containing protein</fullName>
    </recommendedName>
</protein>
<keyword evidence="6" id="KW-0805">Transcription regulation</keyword>
<evidence type="ECO:0000256" key="1">
    <source>
        <dbReference type="ARBA" id="ARBA00004123"/>
    </source>
</evidence>
<dbReference type="Pfam" id="PF00382">
    <property type="entry name" value="TFIIB"/>
    <property type="match status" value="2"/>
</dbReference>
<feature type="region of interest" description="Disordered" evidence="10">
    <location>
        <begin position="598"/>
        <end position="628"/>
    </location>
</feature>
<dbReference type="EMBL" id="ML977591">
    <property type="protein sequence ID" value="KAF2000031.1"/>
    <property type="molecule type" value="Genomic_DNA"/>
</dbReference>
<dbReference type="InterPro" id="IPR036915">
    <property type="entry name" value="Cyclin-like_sf"/>
</dbReference>
<comment type="similarity">
    <text evidence="2">Belongs to the TFIIB family.</text>
</comment>
<proteinExistence type="inferred from homology"/>
<dbReference type="OrthoDB" id="511529at2759"/>
<keyword evidence="9" id="KW-0539">Nucleus</keyword>
<feature type="region of interest" description="Disordered" evidence="10">
    <location>
        <begin position="530"/>
        <end position="553"/>
    </location>
</feature>
<dbReference type="GO" id="GO:0097550">
    <property type="term" value="C:transcription preinitiation complex"/>
    <property type="evidence" value="ECO:0007669"/>
    <property type="project" value="TreeGrafter"/>
</dbReference>
<dbReference type="Gene3D" id="1.20.5.650">
    <property type="entry name" value="Single helix bin"/>
    <property type="match status" value="1"/>
</dbReference>
<evidence type="ECO:0000256" key="5">
    <source>
        <dbReference type="ARBA" id="ARBA00022833"/>
    </source>
</evidence>
<feature type="region of interest" description="Disordered" evidence="10">
    <location>
        <begin position="112"/>
        <end position="131"/>
    </location>
</feature>